<dbReference type="OrthoDB" id="9887442at2"/>
<evidence type="ECO:0000313" key="1">
    <source>
        <dbReference type="EMBL" id="GAD58663.1"/>
    </source>
</evidence>
<reference evidence="2" key="1">
    <citation type="journal article" date="2013" name="Genome Announc.">
        <title>Draft Genome Sequence of the Dimorphic Prosthecate Bacterium Brevundimonas abyssalis TAR-001T.</title>
        <authorList>
            <person name="Tsubouchi T."/>
            <person name="Nishi S."/>
            <person name="Usui K."/>
            <person name="Shimane Y."/>
            <person name="Takaki Y."/>
            <person name="Maruyama T."/>
            <person name="Hatada Y."/>
        </authorList>
    </citation>
    <scope>NUCLEOTIDE SEQUENCE [LARGE SCALE GENOMIC DNA]</scope>
    <source>
        <strain evidence="2">TAR-001</strain>
    </source>
</reference>
<sequence length="172" mass="19594">MNEEEKLGIRLAKIHGQMLGELERLDKPPKRLLRLITDREAYEAAAPAREERRAAILEALPHLAYVVKMLNPDWDHAAAKPIRPREPNRGIPPQGVAGTAMDIIKETTQPLTIAEIVDLLGERFGYDLSTVAERQRYHTAVNNGLMNTYRQDLVEHPGSPTRWSWRVDDEED</sequence>
<organism evidence="1 2">
    <name type="scientific">Brevundimonas abyssalis TAR-001</name>
    <dbReference type="NCBI Taxonomy" id="1391729"/>
    <lineage>
        <taxon>Bacteria</taxon>
        <taxon>Pseudomonadati</taxon>
        <taxon>Pseudomonadota</taxon>
        <taxon>Alphaproteobacteria</taxon>
        <taxon>Caulobacterales</taxon>
        <taxon>Caulobacteraceae</taxon>
        <taxon>Brevundimonas</taxon>
    </lineage>
</organism>
<evidence type="ECO:0000313" key="2">
    <source>
        <dbReference type="Proteomes" id="UP000016569"/>
    </source>
</evidence>
<dbReference type="EMBL" id="BATC01000010">
    <property type="protein sequence ID" value="GAD58663.1"/>
    <property type="molecule type" value="Genomic_DNA"/>
</dbReference>
<dbReference type="RefSeq" id="WP_021696759.1">
    <property type="nucleotide sequence ID" value="NZ_BATC01000010.1"/>
</dbReference>
<dbReference type="Proteomes" id="UP000016569">
    <property type="component" value="Unassembled WGS sequence"/>
</dbReference>
<keyword evidence="2" id="KW-1185">Reference proteome</keyword>
<name>A0A8E0NAX5_9CAUL</name>
<comment type="caution">
    <text evidence="1">The sequence shown here is derived from an EMBL/GenBank/DDBJ whole genome shotgun (WGS) entry which is preliminary data.</text>
</comment>
<gene>
    <name evidence="1" type="ORF">MBEBAB_0913</name>
</gene>
<accession>A0A8E0NAX5</accession>
<proteinExistence type="predicted"/>
<protein>
    <submittedName>
        <fullName evidence="1">Uncharacterized protein</fullName>
    </submittedName>
</protein>
<dbReference type="AlphaFoldDB" id="A0A8E0NAX5"/>